<dbReference type="AlphaFoldDB" id="A0A238FGY6"/>
<evidence type="ECO:0000313" key="10">
    <source>
        <dbReference type="Proteomes" id="UP000198372"/>
    </source>
</evidence>
<gene>
    <name evidence="9" type="ORF">BQ2448_4024</name>
</gene>
<accession>A0A238FGY6</accession>
<name>A0A238FGY6_9BASI</name>
<evidence type="ECO:0000256" key="7">
    <source>
        <dbReference type="ARBA" id="ARBA00043224"/>
    </source>
</evidence>
<dbReference type="PANTHER" id="PTHR11080">
    <property type="entry name" value="PYRAZINAMIDASE/NICOTINAMIDASE"/>
    <property type="match status" value="1"/>
</dbReference>
<dbReference type="STRING" id="269621.A0A238FGY6"/>
<keyword evidence="4" id="KW-0378">Hydrolase</keyword>
<organism evidence="9 10">
    <name type="scientific">Microbotryum intermedium</name>
    <dbReference type="NCBI Taxonomy" id="269621"/>
    <lineage>
        <taxon>Eukaryota</taxon>
        <taxon>Fungi</taxon>
        <taxon>Dikarya</taxon>
        <taxon>Basidiomycota</taxon>
        <taxon>Pucciniomycotina</taxon>
        <taxon>Microbotryomycetes</taxon>
        <taxon>Microbotryales</taxon>
        <taxon>Microbotryaceae</taxon>
        <taxon>Microbotryum</taxon>
    </lineage>
</organism>
<dbReference type="Proteomes" id="UP000198372">
    <property type="component" value="Unassembled WGS sequence"/>
</dbReference>
<keyword evidence="2" id="KW-0662">Pyridine nucleotide biosynthesis</keyword>
<evidence type="ECO:0000259" key="8">
    <source>
        <dbReference type="Pfam" id="PF00857"/>
    </source>
</evidence>
<dbReference type="OrthoDB" id="1739143at2759"/>
<dbReference type="PANTHER" id="PTHR11080:SF2">
    <property type="entry name" value="LD05707P"/>
    <property type="match status" value="1"/>
</dbReference>
<dbReference type="GO" id="GO:0019363">
    <property type="term" value="P:pyridine nucleotide biosynthetic process"/>
    <property type="evidence" value="ECO:0007669"/>
    <property type="project" value="UniProtKB-KW"/>
</dbReference>
<dbReference type="GO" id="GO:0008936">
    <property type="term" value="F:nicotinamidase activity"/>
    <property type="evidence" value="ECO:0007669"/>
    <property type="project" value="UniProtKB-EC"/>
</dbReference>
<protein>
    <recommendedName>
        <fullName evidence="6">nicotinamidase</fullName>
        <ecNumber evidence="6">3.5.1.19</ecNumber>
    </recommendedName>
    <alternativeName>
        <fullName evidence="7">Nicotinamide deamidase</fullName>
    </alternativeName>
</protein>
<comment type="pathway">
    <text evidence="5">Cofactor biosynthesis; nicotinate biosynthesis; nicotinate from nicotinamide: step 1/1.</text>
</comment>
<reference evidence="10" key="1">
    <citation type="submission" date="2016-09" db="EMBL/GenBank/DDBJ databases">
        <authorList>
            <person name="Jeantristanb JTB J.-T."/>
            <person name="Ricardo R."/>
        </authorList>
    </citation>
    <scope>NUCLEOTIDE SEQUENCE [LARGE SCALE GENOMIC DNA]</scope>
</reference>
<evidence type="ECO:0000256" key="2">
    <source>
        <dbReference type="ARBA" id="ARBA00022642"/>
    </source>
</evidence>
<evidence type="ECO:0000256" key="6">
    <source>
        <dbReference type="ARBA" id="ARBA00039017"/>
    </source>
</evidence>
<evidence type="ECO:0000256" key="5">
    <source>
        <dbReference type="ARBA" id="ARBA00037900"/>
    </source>
</evidence>
<dbReference type="InterPro" id="IPR052347">
    <property type="entry name" value="Isochorismatase_Nicotinamidase"/>
</dbReference>
<dbReference type="EMBL" id="FMSP01000009">
    <property type="protein sequence ID" value="SCV72487.1"/>
    <property type="molecule type" value="Genomic_DNA"/>
</dbReference>
<dbReference type="Pfam" id="PF00857">
    <property type="entry name" value="Isochorismatase"/>
    <property type="match status" value="1"/>
</dbReference>
<dbReference type="GO" id="GO:0046872">
    <property type="term" value="F:metal ion binding"/>
    <property type="evidence" value="ECO:0007669"/>
    <property type="project" value="UniProtKB-KW"/>
</dbReference>
<keyword evidence="3" id="KW-0479">Metal-binding</keyword>
<evidence type="ECO:0000313" key="9">
    <source>
        <dbReference type="EMBL" id="SCV72487.1"/>
    </source>
</evidence>
<feature type="domain" description="Isochorismatase-like" evidence="8">
    <location>
        <begin position="5"/>
        <end position="221"/>
    </location>
</feature>
<comment type="similarity">
    <text evidence="1">Belongs to the isochorismatase family.</text>
</comment>
<evidence type="ECO:0000256" key="3">
    <source>
        <dbReference type="ARBA" id="ARBA00022723"/>
    </source>
</evidence>
<sequence>MTRVALLLVDVQYDFLDRPTPGALAVPGGHEILPHVHRLLDTGDWQLVIASQDFHPSNHISFASRHGREPFTKLVVPRPPSHEEHQQELWPDHCVQGTRGCEIEQGVQQRLDAWPGPKVVVQKGTDENLDAYSAFAIPLTAKDPELSPLTRALSEAKIDTVVVAGLATDYCVKASALAAVEEGRTRGWKVLVVREAVKGIDAEQSRQALADLESKGAKIVAMAGEELKALCKKL</sequence>
<keyword evidence="10" id="KW-1185">Reference proteome</keyword>
<dbReference type="SUPFAM" id="SSF52499">
    <property type="entry name" value="Isochorismatase-like hydrolases"/>
    <property type="match status" value="1"/>
</dbReference>
<dbReference type="InterPro" id="IPR036380">
    <property type="entry name" value="Isochorismatase-like_sf"/>
</dbReference>
<proteinExistence type="inferred from homology"/>
<dbReference type="Gene3D" id="3.40.50.850">
    <property type="entry name" value="Isochorismatase-like"/>
    <property type="match status" value="1"/>
</dbReference>
<evidence type="ECO:0000256" key="1">
    <source>
        <dbReference type="ARBA" id="ARBA00006336"/>
    </source>
</evidence>
<dbReference type="EC" id="3.5.1.19" evidence="6"/>
<dbReference type="InterPro" id="IPR000868">
    <property type="entry name" value="Isochorismatase-like_dom"/>
</dbReference>
<evidence type="ECO:0000256" key="4">
    <source>
        <dbReference type="ARBA" id="ARBA00022801"/>
    </source>
</evidence>